<feature type="compositionally biased region" description="Basic and acidic residues" evidence="1">
    <location>
        <begin position="205"/>
        <end position="215"/>
    </location>
</feature>
<feature type="region of interest" description="Disordered" evidence="1">
    <location>
        <begin position="1"/>
        <end position="27"/>
    </location>
</feature>
<protein>
    <submittedName>
        <fullName evidence="2">BQ5605_C002g01298 protein</fullName>
    </submittedName>
</protein>
<dbReference type="AlphaFoldDB" id="A0A2X0P1D6"/>
<dbReference type="Proteomes" id="UP000249464">
    <property type="component" value="Unassembled WGS sequence"/>
</dbReference>
<evidence type="ECO:0000256" key="1">
    <source>
        <dbReference type="SAM" id="MobiDB-lite"/>
    </source>
</evidence>
<feature type="compositionally biased region" description="Low complexity" evidence="1">
    <location>
        <begin position="61"/>
        <end position="79"/>
    </location>
</feature>
<evidence type="ECO:0000313" key="2">
    <source>
        <dbReference type="EMBL" id="SGY31980.1"/>
    </source>
</evidence>
<feature type="compositionally biased region" description="Polar residues" evidence="1">
    <location>
        <begin position="170"/>
        <end position="180"/>
    </location>
</feature>
<proteinExistence type="predicted"/>
<sequence length="714" mass="78725">MRTRIASSVRRDEGGAPPMFSASRTPRTAIALSDITNNLVDTKPDLSAGKKKVPAGAHQRAPSNKAKPSKAAAATASDAKPVKPVEPVELLKLGKPEKSSGVDAVAADDDSLHASTHSSDGDLHEAGHRLDALTTSDNEGEEDKSPLGSDSGGPETESDHLQQPLKKHTSQTSSNRQVNDTPDDLSDRSEDNLPLPSGRGKKAARISDLDVHLEDLSDDDSPIKGADQPLTPRPSGRATGSFRPREDDPAVILAALGIPATPHVVQIAQGLLEDPDMEERPGLLRYHITHSRMIEALLKEMTKLKEAVAKLSVTDLKICASFRKRQNRLFRKKETDYLAKTRTVGDSVRRRYGPRFLWAPRSFCAIGMQRRSSLHARSQEALLRFGTVTRGIWDSNLEFQTEALSIFSTALATARSDLHKLIGRVQRKEVDMLRAMQSWYKDNPTTYTDERLAWCGFATTLAKKAAQRFYHARYCPNGAFDCSIFLYRTVVSQFYDADTSPMTTRPKVSTMDSTCQTLCTTVITTCQPVADFQRLVLLYQQNCWIAYGDVSNTRIYMGLLREPPFDRRGTRPASSKLARLRSTTLLHEFARGLRARKPTWAPGGHPMGAMNFTQRCVGLKLNCGYFRMAGRATSVPPTAVNCSRVRSNRGQLRLRGFSVGARRQAAAGQKPTGHGPLFLVQNHVVLLGLGAGTGFRTAWKERHKMKGLSKYCTH</sequence>
<reference evidence="2 3" key="1">
    <citation type="submission" date="2016-11" db="EMBL/GenBank/DDBJ databases">
        <authorList>
            <person name="Jaros S."/>
            <person name="Januszkiewicz K."/>
            <person name="Wedrychowicz H."/>
        </authorList>
    </citation>
    <scope>NUCLEOTIDE SEQUENCE [LARGE SCALE GENOMIC DNA]</scope>
</reference>
<evidence type="ECO:0000313" key="3">
    <source>
        <dbReference type="Proteomes" id="UP000249464"/>
    </source>
</evidence>
<feature type="region of interest" description="Disordered" evidence="1">
    <location>
        <begin position="40"/>
        <end position="244"/>
    </location>
</feature>
<dbReference type="EMBL" id="FQNC01000041">
    <property type="protein sequence ID" value="SGY31980.1"/>
    <property type="molecule type" value="Genomic_DNA"/>
</dbReference>
<accession>A0A2X0P1D6</accession>
<organism evidence="2 3">
    <name type="scientific">Microbotryum silenes-dioicae</name>
    <dbReference type="NCBI Taxonomy" id="796604"/>
    <lineage>
        <taxon>Eukaryota</taxon>
        <taxon>Fungi</taxon>
        <taxon>Dikarya</taxon>
        <taxon>Basidiomycota</taxon>
        <taxon>Pucciniomycotina</taxon>
        <taxon>Microbotryomycetes</taxon>
        <taxon>Microbotryales</taxon>
        <taxon>Microbotryaceae</taxon>
        <taxon>Microbotryum</taxon>
    </lineage>
</organism>
<keyword evidence="3" id="KW-1185">Reference proteome</keyword>
<gene>
    <name evidence="2" type="primary">BQ5605_C002g01298</name>
    <name evidence="2" type="ORF">BQ5605_C002G01298</name>
</gene>
<feature type="compositionally biased region" description="Basic and acidic residues" evidence="1">
    <location>
        <begin position="119"/>
        <end position="131"/>
    </location>
</feature>
<name>A0A2X0P1D6_9BASI</name>